<evidence type="ECO:0000256" key="5">
    <source>
        <dbReference type="SAM" id="Phobius"/>
    </source>
</evidence>
<gene>
    <name evidence="7" type="ORF">KIW84_076130</name>
</gene>
<dbReference type="InterPro" id="IPR011016">
    <property type="entry name" value="Znf_RING-CH"/>
</dbReference>
<feature type="region of interest" description="Disordered" evidence="4">
    <location>
        <begin position="174"/>
        <end position="203"/>
    </location>
</feature>
<feature type="compositionally biased region" description="Basic and acidic residues" evidence="4">
    <location>
        <begin position="1"/>
        <end position="19"/>
    </location>
</feature>
<evidence type="ECO:0000256" key="3">
    <source>
        <dbReference type="ARBA" id="ARBA00022833"/>
    </source>
</evidence>
<proteinExistence type="predicted"/>
<evidence type="ECO:0000256" key="4">
    <source>
        <dbReference type="SAM" id="MobiDB-lite"/>
    </source>
</evidence>
<feature type="transmembrane region" description="Helical" evidence="5">
    <location>
        <begin position="491"/>
        <end position="513"/>
    </location>
</feature>
<sequence>MISEENHKPVTDHEDHDASSCRTTASLPVAYKDNDDSTGITEEITHVPPRRKQNLLLEIPSRTPEECSQDYVAIKMPMTPSPTPTPTPKRVNFLMTSRSVDAPTNNSPGSATSKGKSSLRNILPKLSFRNRTLTDIEKANASTLEVSSSGPREKPLISRSLSLSKIFTPRMKRTSSLPLEEIGHSNTESTHGGNGSVGGPLSKRETRLKIARSLSMPANNKKDKSLRRMDSFFRVVSSTPRVKEGNELLSTSPTKDTEIEDADDGEDIAEEEAVCRICLIELCEGGETFKLECSCKGELALAHQECAIKWFSIKGNRTCDVCKEDVRNLPVTLLRIQSVRNRITGASRSQLEDVNGYKHVNFNTIKIDLDCVLYECTQLVTSGPSDQDQTVKIWLTPCMHAVTRIWQEVPVLVIVSMLAYFCFLEQLLVTKMGTGAIAISLPFSCVLGLLSSMTSSTMVKSRFIWIYASFQFALVVLFAHIFYSLVHVQAVLSILLATFAGFGVVMSVSSFLVELFRWRRRRQASSEQQHGPLPMTQAVQQPRPSNTPRSGESNHNQSIVQNQQDSNQS</sequence>
<dbReference type="CDD" id="cd16495">
    <property type="entry name" value="RING_CH-C4HC3_MARCH"/>
    <property type="match status" value="1"/>
</dbReference>
<dbReference type="SMART" id="SM00744">
    <property type="entry name" value="RINGv"/>
    <property type="match status" value="1"/>
</dbReference>
<feature type="region of interest" description="Disordered" evidence="4">
    <location>
        <begin position="99"/>
        <end position="118"/>
    </location>
</feature>
<dbReference type="PROSITE" id="PS51292">
    <property type="entry name" value="ZF_RING_CH"/>
    <property type="match status" value="1"/>
</dbReference>
<evidence type="ECO:0000313" key="8">
    <source>
        <dbReference type="Proteomes" id="UP001058974"/>
    </source>
</evidence>
<evidence type="ECO:0000259" key="6">
    <source>
        <dbReference type="PROSITE" id="PS51292"/>
    </source>
</evidence>
<keyword evidence="3" id="KW-0862">Zinc</keyword>
<feature type="domain" description="RING-CH-type" evidence="6">
    <location>
        <begin position="267"/>
        <end position="329"/>
    </location>
</feature>
<feature type="transmembrane region" description="Helical" evidence="5">
    <location>
        <begin position="464"/>
        <end position="485"/>
    </location>
</feature>
<keyword evidence="1" id="KW-0479">Metal-binding</keyword>
<feature type="region of interest" description="Disordered" evidence="4">
    <location>
        <begin position="526"/>
        <end position="569"/>
    </location>
</feature>
<dbReference type="InterPro" id="IPR013083">
    <property type="entry name" value="Znf_RING/FYVE/PHD"/>
</dbReference>
<dbReference type="AlphaFoldDB" id="A0A9D4VYI7"/>
<evidence type="ECO:0000313" key="7">
    <source>
        <dbReference type="EMBL" id="KAI5391150.1"/>
    </source>
</evidence>
<keyword evidence="2" id="KW-0863">Zinc-finger</keyword>
<organism evidence="7 8">
    <name type="scientific">Pisum sativum</name>
    <name type="common">Garden pea</name>
    <name type="synonym">Lathyrus oleraceus</name>
    <dbReference type="NCBI Taxonomy" id="3888"/>
    <lineage>
        <taxon>Eukaryota</taxon>
        <taxon>Viridiplantae</taxon>
        <taxon>Streptophyta</taxon>
        <taxon>Embryophyta</taxon>
        <taxon>Tracheophyta</taxon>
        <taxon>Spermatophyta</taxon>
        <taxon>Magnoliopsida</taxon>
        <taxon>eudicotyledons</taxon>
        <taxon>Gunneridae</taxon>
        <taxon>Pentapetalae</taxon>
        <taxon>rosids</taxon>
        <taxon>fabids</taxon>
        <taxon>Fabales</taxon>
        <taxon>Fabaceae</taxon>
        <taxon>Papilionoideae</taxon>
        <taxon>50 kb inversion clade</taxon>
        <taxon>NPAAA clade</taxon>
        <taxon>Hologalegina</taxon>
        <taxon>IRL clade</taxon>
        <taxon>Fabeae</taxon>
        <taxon>Lathyrus</taxon>
    </lineage>
</organism>
<feature type="compositionally biased region" description="Polar residues" evidence="4">
    <location>
        <begin position="537"/>
        <end position="569"/>
    </location>
</feature>
<dbReference type="EMBL" id="JAMSHJ010000007">
    <property type="protein sequence ID" value="KAI5391150.1"/>
    <property type="molecule type" value="Genomic_DNA"/>
</dbReference>
<dbReference type="PANTHER" id="PTHR46158">
    <property type="entry name" value="OS02G0165000 PROTEIN"/>
    <property type="match status" value="1"/>
</dbReference>
<dbReference type="Gramene" id="Psat07G0613000-T1">
    <property type="protein sequence ID" value="KAI5391150.1"/>
    <property type="gene ID" value="KIW84_076130"/>
</dbReference>
<comment type="caution">
    <text evidence="7">The sequence shown here is derived from an EMBL/GenBank/DDBJ whole genome shotgun (WGS) entry which is preliminary data.</text>
</comment>
<accession>A0A9D4VYI7</accession>
<dbReference type="GO" id="GO:0008270">
    <property type="term" value="F:zinc ion binding"/>
    <property type="evidence" value="ECO:0007669"/>
    <property type="project" value="UniProtKB-KW"/>
</dbReference>
<dbReference type="PANTHER" id="PTHR46158:SF1">
    <property type="entry name" value="RING_U-BOX SUPERFAMILY PROTEIN"/>
    <property type="match status" value="1"/>
</dbReference>
<keyword evidence="5" id="KW-1133">Transmembrane helix</keyword>
<dbReference type="Proteomes" id="UP001058974">
    <property type="component" value="Chromosome 7"/>
</dbReference>
<dbReference type="Gene3D" id="3.30.40.10">
    <property type="entry name" value="Zinc/RING finger domain, C3HC4 (zinc finger)"/>
    <property type="match status" value="1"/>
</dbReference>
<dbReference type="Pfam" id="PF12906">
    <property type="entry name" value="RINGv"/>
    <property type="match status" value="1"/>
</dbReference>
<dbReference type="SUPFAM" id="SSF57850">
    <property type="entry name" value="RING/U-box"/>
    <property type="match status" value="1"/>
</dbReference>
<feature type="transmembrane region" description="Helical" evidence="5">
    <location>
        <begin position="435"/>
        <end position="452"/>
    </location>
</feature>
<reference evidence="7 8" key="1">
    <citation type="journal article" date="2022" name="Nat. Genet.">
        <title>Improved pea reference genome and pan-genome highlight genomic features and evolutionary characteristics.</title>
        <authorList>
            <person name="Yang T."/>
            <person name="Liu R."/>
            <person name="Luo Y."/>
            <person name="Hu S."/>
            <person name="Wang D."/>
            <person name="Wang C."/>
            <person name="Pandey M.K."/>
            <person name="Ge S."/>
            <person name="Xu Q."/>
            <person name="Li N."/>
            <person name="Li G."/>
            <person name="Huang Y."/>
            <person name="Saxena R.K."/>
            <person name="Ji Y."/>
            <person name="Li M."/>
            <person name="Yan X."/>
            <person name="He Y."/>
            <person name="Liu Y."/>
            <person name="Wang X."/>
            <person name="Xiang C."/>
            <person name="Varshney R.K."/>
            <person name="Ding H."/>
            <person name="Gao S."/>
            <person name="Zong X."/>
        </authorList>
    </citation>
    <scope>NUCLEOTIDE SEQUENCE [LARGE SCALE GENOMIC DNA]</scope>
    <source>
        <strain evidence="7 8">cv. Zhongwan 6</strain>
    </source>
</reference>
<evidence type="ECO:0000256" key="2">
    <source>
        <dbReference type="ARBA" id="ARBA00022771"/>
    </source>
</evidence>
<name>A0A9D4VYI7_PEA</name>
<keyword evidence="5" id="KW-0472">Membrane</keyword>
<keyword evidence="8" id="KW-1185">Reference proteome</keyword>
<evidence type="ECO:0000256" key="1">
    <source>
        <dbReference type="ARBA" id="ARBA00022723"/>
    </source>
</evidence>
<protein>
    <recommendedName>
        <fullName evidence="6">RING-CH-type domain-containing protein</fullName>
    </recommendedName>
</protein>
<keyword evidence="5" id="KW-0812">Transmembrane</keyword>
<feature type="region of interest" description="Disordered" evidence="4">
    <location>
        <begin position="1"/>
        <end position="41"/>
    </location>
</feature>